<proteinExistence type="predicted"/>
<dbReference type="AlphaFoldDB" id="A0A1Z5RLM2"/>
<dbReference type="EMBL" id="CM000763">
    <property type="protein sequence ID" value="OQU84628.1"/>
    <property type="molecule type" value="Genomic_DNA"/>
</dbReference>
<keyword evidence="2" id="KW-1185">Reference proteome</keyword>
<protein>
    <submittedName>
        <fullName evidence="1">Uncharacterized protein</fullName>
    </submittedName>
</protein>
<gene>
    <name evidence="1" type="ORF">SORBI_3004G089901</name>
</gene>
<dbReference type="Gramene" id="OQU84628">
    <property type="protein sequence ID" value="OQU84628"/>
    <property type="gene ID" value="SORBI_3004G089901"/>
</dbReference>
<accession>A0A1Z5RLM2</accession>
<reference evidence="2" key="2">
    <citation type="journal article" date="2018" name="Plant J.">
        <title>The Sorghum bicolor reference genome: improved assembly, gene annotations, a transcriptome atlas, and signatures of genome organization.</title>
        <authorList>
            <person name="McCormick R.F."/>
            <person name="Truong S.K."/>
            <person name="Sreedasyam A."/>
            <person name="Jenkins J."/>
            <person name="Shu S."/>
            <person name="Sims D."/>
            <person name="Kennedy M."/>
            <person name="Amirebrahimi M."/>
            <person name="Weers B.D."/>
            <person name="McKinley B."/>
            <person name="Mattison A."/>
            <person name="Morishige D.T."/>
            <person name="Grimwood J."/>
            <person name="Schmutz J."/>
            <person name="Mullet J.E."/>
        </authorList>
    </citation>
    <scope>NUCLEOTIDE SEQUENCE [LARGE SCALE GENOMIC DNA]</scope>
    <source>
        <strain evidence="2">cv. BTx623</strain>
    </source>
</reference>
<dbReference type="Proteomes" id="UP000000768">
    <property type="component" value="Chromosome 4"/>
</dbReference>
<evidence type="ECO:0000313" key="1">
    <source>
        <dbReference type="EMBL" id="OQU84628.1"/>
    </source>
</evidence>
<reference evidence="1 2" key="1">
    <citation type="journal article" date="2009" name="Nature">
        <title>The Sorghum bicolor genome and the diversification of grasses.</title>
        <authorList>
            <person name="Paterson A.H."/>
            <person name="Bowers J.E."/>
            <person name="Bruggmann R."/>
            <person name="Dubchak I."/>
            <person name="Grimwood J."/>
            <person name="Gundlach H."/>
            <person name="Haberer G."/>
            <person name="Hellsten U."/>
            <person name="Mitros T."/>
            <person name="Poliakov A."/>
            <person name="Schmutz J."/>
            <person name="Spannagl M."/>
            <person name="Tang H."/>
            <person name="Wang X."/>
            <person name="Wicker T."/>
            <person name="Bharti A.K."/>
            <person name="Chapman J."/>
            <person name="Feltus F.A."/>
            <person name="Gowik U."/>
            <person name="Grigoriev I.V."/>
            <person name="Lyons E."/>
            <person name="Maher C.A."/>
            <person name="Martis M."/>
            <person name="Narechania A."/>
            <person name="Otillar R.P."/>
            <person name="Penning B.W."/>
            <person name="Salamov A.A."/>
            <person name="Wang Y."/>
            <person name="Zhang L."/>
            <person name="Carpita N.C."/>
            <person name="Freeling M."/>
            <person name="Gingle A.R."/>
            <person name="Hash C.T."/>
            <person name="Keller B."/>
            <person name="Klein P."/>
            <person name="Kresovich S."/>
            <person name="McCann M.C."/>
            <person name="Ming R."/>
            <person name="Peterson D.G."/>
            <person name="Mehboob-ur-Rahman"/>
            <person name="Ware D."/>
            <person name="Westhoff P."/>
            <person name="Mayer K.F."/>
            <person name="Messing J."/>
            <person name="Rokhsar D.S."/>
        </authorList>
    </citation>
    <scope>NUCLEOTIDE SEQUENCE [LARGE SCALE GENOMIC DNA]</scope>
    <source>
        <strain evidence="2">cv. BTx623</strain>
    </source>
</reference>
<sequence>MVPSHVEMISSVNLLTTAQAPPIFRYNKHQLDGSLVIAVLQFRDFVGMDNTKVTPIVLLALLILGCLALAHCEADGARSGGHLQLDDEANSSKVYVIYGTCYCCESLNGEPCYNTREDCRRVCPVCSPHCKPPASSRSLRINSRLPVAYKKLSTGS</sequence>
<organism evidence="1 2">
    <name type="scientific">Sorghum bicolor</name>
    <name type="common">Sorghum</name>
    <name type="synonym">Sorghum vulgare</name>
    <dbReference type="NCBI Taxonomy" id="4558"/>
    <lineage>
        <taxon>Eukaryota</taxon>
        <taxon>Viridiplantae</taxon>
        <taxon>Streptophyta</taxon>
        <taxon>Embryophyta</taxon>
        <taxon>Tracheophyta</taxon>
        <taxon>Spermatophyta</taxon>
        <taxon>Magnoliopsida</taxon>
        <taxon>Liliopsida</taxon>
        <taxon>Poales</taxon>
        <taxon>Poaceae</taxon>
        <taxon>PACMAD clade</taxon>
        <taxon>Panicoideae</taxon>
        <taxon>Andropogonodae</taxon>
        <taxon>Andropogoneae</taxon>
        <taxon>Sorghinae</taxon>
        <taxon>Sorghum</taxon>
    </lineage>
</organism>
<dbReference type="InParanoid" id="A0A1Z5RLM2"/>
<evidence type="ECO:0000313" key="2">
    <source>
        <dbReference type="Proteomes" id="UP000000768"/>
    </source>
</evidence>
<name>A0A1Z5RLM2_SORBI</name>